<name>A0A1H9PH86_9LACT</name>
<dbReference type="EMBL" id="FOGF01000058">
    <property type="protein sequence ID" value="SER47507.1"/>
    <property type="molecule type" value="Genomic_DNA"/>
</dbReference>
<protein>
    <submittedName>
        <fullName evidence="1">Uncharacterized protein</fullName>
    </submittedName>
</protein>
<accession>A0A1H9PH86</accession>
<organism evidence="1 2">
    <name type="scientific">Granulicatella balaenopterae</name>
    <dbReference type="NCBI Taxonomy" id="137733"/>
    <lineage>
        <taxon>Bacteria</taxon>
        <taxon>Bacillati</taxon>
        <taxon>Bacillota</taxon>
        <taxon>Bacilli</taxon>
        <taxon>Lactobacillales</taxon>
        <taxon>Carnobacteriaceae</taxon>
        <taxon>Granulicatella</taxon>
    </lineage>
</organism>
<reference evidence="1 2" key="1">
    <citation type="submission" date="2016-10" db="EMBL/GenBank/DDBJ databases">
        <authorList>
            <person name="de Groot N.N."/>
        </authorList>
    </citation>
    <scope>NUCLEOTIDE SEQUENCE [LARGE SCALE GENOMIC DNA]</scope>
    <source>
        <strain evidence="1 2">DSM 15827</strain>
    </source>
</reference>
<proteinExistence type="predicted"/>
<gene>
    <name evidence="1" type="ORF">SAMN05421767_15812</name>
</gene>
<dbReference type="STRING" id="137733.SAMN05421767_15812"/>
<dbReference type="AlphaFoldDB" id="A0A1H9PH86"/>
<evidence type="ECO:0000313" key="1">
    <source>
        <dbReference type="EMBL" id="SER47507.1"/>
    </source>
</evidence>
<evidence type="ECO:0000313" key="2">
    <source>
        <dbReference type="Proteomes" id="UP000198556"/>
    </source>
</evidence>
<sequence>MIFMNKRKIFYETPEINIINEPFYNDKNIDWNEKLLLTYCYQKRNKHNIIYTNRKELKELLTIDKIDKVLDKLVEENYIMIYKTSNQIHIELITE</sequence>
<keyword evidence="2" id="KW-1185">Reference proteome</keyword>
<dbReference type="Proteomes" id="UP000198556">
    <property type="component" value="Unassembled WGS sequence"/>
</dbReference>